<dbReference type="PANTHER" id="PTHR43245">
    <property type="entry name" value="BIFUNCTIONAL POLYMYXIN RESISTANCE PROTEIN ARNA"/>
    <property type="match status" value="1"/>
</dbReference>
<dbReference type="GO" id="GO:0016616">
    <property type="term" value="F:oxidoreductase activity, acting on the CH-OH group of donors, NAD or NADP as acceptor"/>
    <property type="evidence" value="ECO:0007669"/>
    <property type="project" value="InterPro"/>
</dbReference>
<dbReference type="AlphaFoldDB" id="A0A3N2DPD1"/>
<dbReference type="GO" id="GO:0006694">
    <property type="term" value="P:steroid biosynthetic process"/>
    <property type="evidence" value="ECO:0007669"/>
    <property type="project" value="InterPro"/>
</dbReference>
<evidence type="ECO:0000256" key="2">
    <source>
        <dbReference type="ARBA" id="ARBA00023002"/>
    </source>
</evidence>
<proteinExistence type="inferred from homology"/>
<keyword evidence="5" id="KW-1185">Reference proteome</keyword>
<evidence type="ECO:0000259" key="3">
    <source>
        <dbReference type="Pfam" id="PF01073"/>
    </source>
</evidence>
<keyword evidence="2" id="KW-0560">Oxidoreductase</keyword>
<evidence type="ECO:0000313" key="5">
    <source>
        <dbReference type="Proteomes" id="UP000275394"/>
    </source>
</evidence>
<protein>
    <submittedName>
        <fullName evidence="4">3beta-hydroxy-delta5-steroid dehydrogenase/steroid delta-isomerase</fullName>
    </submittedName>
</protein>
<dbReference type="Gene3D" id="3.40.50.720">
    <property type="entry name" value="NAD(P)-binding Rossmann-like Domain"/>
    <property type="match status" value="1"/>
</dbReference>
<evidence type="ECO:0000313" key="4">
    <source>
        <dbReference type="EMBL" id="ROS01636.1"/>
    </source>
</evidence>
<dbReference type="PANTHER" id="PTHR43245:SF51">
    <property type="entry name" value="SHORT CHAIN DEHYDROGENASE_REDUCTASE FAMILY 42E, MEMBER 2"/>
    <property type="match status" value="1"/>
</dbReference>
<evidence type="ECO:0000256" key="1">
    <source>
        <dbReference type="ARBA" id="ARBA00009219"/>
    </source>
</evidence>
<dbReference type="InterPro" id="IPR002225">
    <property type="entry name" value="3Beta_OHSteriod_DH/Estase"/>
</dbReference>
<dbReference type="GO" id="GO:0016853">
    <property type="term" value="F:isomerase activity"/>
    <property type="evidence" value="ECO:0007669"/>
    <property type="project" value="UniProtKB-KW"/>
</dbReference>
<organism evidence="4 5">
    <name type="scientific">Sinobacterium caligoides</name>
    <dbReference type="NCBI Taxonomy" id="933926"/>
    <lineage>
        <taxon>Bacteria</taxon>
        <taxon>Pseudomonadati</taxon>
        <taxon>Pseudomonadota</taxon>
        <taxon>Gammaproteobacteria</taxon>
        <taxon>Cellvibrionales</taxon>
        <taxon>Spongiibacteraceae</taxon>
        <taxon>Sinobacterium</taxon>
    </lineage>
</organism>
<dbReference type="Proteomes" id="UP000275394">
    <property type="component" value="Unassembled WGS sequence"/>
</dbReference>
<comment type="caution">
    <text evidence="4">The sequence shown here is derived from an EMBL/GenBank/DDBJ whole genome shotgun (WGS) entry which is preliminary data.</text>
</comment>
<reference evidence="4 5" key="1">
    <citation type="submission" date="2018-11" db="EMBL/GenBank/DDBJ databases">
        <title>Genomic Encyclopedia of Type Strains, Phase IV (KMG-IV): sequencing the most valuable type-strain genomes for metagenomic binning, comparative biology and taxonomic classification.</title>
        <authorList>
            <person name="Goeker M."/>
        </authorList>
    </citation>
    <scope>NUCLEOTIDE SEQUENCE [LARGE SCALE GENOMIC DNA]</scope>
    <source>
        <strain evidence="4 5">DSM 100316</strain>
    </source>
</reference>
<accession>A0A3N2DPD1</accession>
<gene>
    <name evidence="4" type="ORF">EDC56_2080</name>
</gene>
<sequence>MKTVPLGRVLVTGGAGMLGSQLVQKLLENGYRVRSFDQQHQSIEHQRLELLEGSLNEQSDLQQACEGVDTVFHAAGVISMSGHAELVSEEDRRCWRVNVEGTDRLLSACQRAGVSRFVYTSSNSVVFDGRAIVDGDETLPYASRPGLDIYSRSKMMAERAVLAANGVEGMLCCALRPSGIWGEGDKVVYNRLMVMAASGWLRCRIGSPRARLDNSFVLNLVQAELLAATHLCAAGGAAGQAYFINDGEPVNMMQFAEPLLAAVNHRLPTLLLPEMVLKVMVGFWRGMYEYFGGAEPVLTTIALQRITVDNFYSIAKAKRELGYQPEYSTERAQAISIDYYSAVYHEAKQARGRA</sequence>
<dbReference type="SUPFAM" id="SSF51735">
    <property type="entry name" value="NAD(P)-binding Rossmann-fold domains"/>
    <property type="match status" value="1"/>
</dbReference>
<dbReference type="Pfam" id="PF01073">
    <property type="entry name" value="3Beta_HSD"/>
    <property type="match status" value="1"/>
</dbReference>
<name>A0A3N2DPD1_9GAMM</name>
<dbReference type="EMBL" id="RKHR01000004">
    <property type="protein sequence ID" value="ROS01636.1"/>
    <property type="molecule type" value="Genomic_DNA"/>
</dbReference>
<feature type="domain" description="3-beta hydroxysteroid dehydrogenase/isomerase" evidence="3">
    <location>
        <begin position="10"/>
        <end position="269"/>
    </location>
</feature>
<dbReference type="InterPro" id="IPR050177">
    <property type="entry name" value="Lipid_A_modif_metabolic_enz"/>
</dbReference>
<comment type="similarity">
    <text evidence="1">Belongs to the 3-beta-HSD family.</text>
</comment>
<keyword evidence="4" id="KW-0413">Isomerase</keyword>
<dbReference type="InterPro" id="IPR036291">
    <property type="entry name" value="NAD(P)-bd_dom_sf"/>
</dbReference>